<keyword evidence="2 5" id="KW-0472">Membrane</keyword>
<dbReference type="InterPro" id="IPR006664">
    <property type="entry name" value="OMP_bac"/>
</dbReference>
<accession>A0A563U4L5</accession>
<organism evidence="8 9">
    <name type="scientific">Mucilaginibacter achroorhodeus</name>
    <dbReference type="NCBI Taxonomy" id="2599294"/>
    <lineage>
        <taxon>Bacteria</taxon>
        <taxon>Pseudomonadati</taxon>
        <taxon>Bacteroidota</taxon>
        <taxon>Sphingobacteriia</taxon>
        <taxon>Sphingobacteriales</taxon>
        <taxon>Sphingobacteriaceae</taxon>
        <taxon>Mucilaginibacter</taxon>
    </lineage>
</organism>
<evidence type="ECO:0000313" key="9">
    <source>
        <dbReference type="Proteomes" id="UP000318010"/>
    </source>
</evidence>
<dbReference type="Gene3D" id="1.25.40.10">
    <property type="entry name" value="Tetratricopeptide repeat domain"/>
    <property type="match status" value="1"/>
</dbReference>
<dbReference type="EMBL" id="VOEI01000003">
    <property type="protein sequence ID" value="TWR26287.1"/>
    <property type="molecule type" value="Genomic_DNA"/>
</dbReference>
<dbReference type="SUPFAM" id="SSF103088">
    <property type="entry name" value="OmpA-like"/>
    <property type="match status" value="1"/>
</dbReference>
<dbReference type="InterPro" id="IPR011990">
    <property type="entry name" value="TPR-like_helical_dom_sf"/>
</dbReference>
<comment type="subcellular location">
    <subcellularLocation>
        <location evidence="1">Cell outer membrane</location>
    </subcellularLocation>
</comment>
<dbReference type="Gene3D" id="2.60.40.1120">
    <property type="entry name" value="Carboxypeptidase-like, regulatory domain"/>
    <property type="match status" value="1"/>
</dbReference>
<evidence type="ECO:0000259" key="7">
    <source>
        <dbReference type="PROSITE" id="PS51123"/>
    </source>
</evidence>
<keyword evidence="4" id="KW-0802">TPR repeat</keyword>
<dbReference type="PROSITE" id="PS50005">
    <property type="entry name" value="TPR"/>
    <property type="match status" value="1"/>
</dbReference>
<evidence type="ECO:0000256" key="6">
    <source>
        <dbReference type="SAM" id="SignalP"/>
    </source>
</evidence>
<name>A0A563U4L5_9SPHI</name>
<dbReference type="SUPFAM" id="SSF82171">
    <property type="entry name" value="DPP6 N-terminal domain-like"/>
    <property type="match status" value="1"/>
</dbReference>
<dbReference type="PANTHER" id="PTHR30329">
    <property type="entry name" value="STATOR ELEMENT OF FLAGELLAR MOTOR COMPLEX"/>
    <property type="match status" value="1"/>
</dbReference>
<dbReference type="Gene3D" id="2.120.10.30">
    <property type="entry name" value="TolB, C-terminal domain"/>
    <property type="match status" value="1"/>
</dbReference>
<evidence type="ECO:0000256" key="1">
    <source>
        <dbReference type="ARBA" id="ARBA00004442"/>
    </source>
</evidence>
<dbReference type="SMART" id="SM00028">
    <property type="entry name" value="TPR"/>
    <property type="match status" value="2"/>
</dbReference>
<dbReference type="InterPro" id="IPR006690">
    <property type="entry name" value="OMPA-like_CS"/>
</dbReference>
<dbReference type="Pfam" id="PF07676">
    <property type="entry name" value="PD40"/>
    <property type="match status" value="4"/>
</dbReference>
<protein>
    <submittedName>
        <fullName evidence="8">OmpA family protein</fullName>
    </submittedName>
</protein>
<dbReference type="PANTHER" id="PTHR30329:SF21">
    <property type="entry name" value="LIPOPROTEIN YIAD-RELATED"/>
    <property type="match status" value="1"/>
</dbReference>
<feature type="chain" id="PRO_5021985735" evidence="6">
    <location>
        <begin position="21"/>
        <end position="634"/>
    </location>
</feature>
<keyword evidence="3" id="KW-0998">Cell outer membrane</keyword>
<dbReference type="InterPro" id="IPR036737">
    <property type="entry name" value="OmpA-like_sf"/>
</dbReference>
<dbReference type="InterPro" id="IPR019734">
    <property type="entry name" value="TPR_rpt"/>
</dbReference>
<proteinExistence type="predicted"/>
<dbReference type="GO" id="GO:0009279">
    <property type="term" value="C:cell outer membrane"/>
    <property type="evidence" value="ECO:0007669"/>
    <property type="project" value="UniProtKB-SubCell"/>
</dbReference>
<feature type="domain" description="OmpA-like" evidence="7">
    <location>
        <begin position="520"/>
        <end position="634"/>
    </location>
</feature>
<dbReference type="OrthoDB" id="9809364at2"/>
<evidence type="ECO:0000313" key="8">
    <source>
        <dbReference type="EMBL" id="TWR26287.1"/>
    </source>
</evidence>
<sequence length="634" mass="71255">MQKFCFLIFTFCLVAVSVFAQDKRYSTNNQEAIKNFALANQSIDDHLYDEAISLLQKAVDADSKFIEAHAQLGDVLRMRRMYKPAVEQFQKVITLDPEFNKGIYLKIADSEIPLAMYEPALHHLEKYVTYTTNTPQNISYAQKLIADCKFSIQAIAHPVAFKPINMGPEINTADDEYLPVATADEAELIFTRKINNNEDFYKSMKADNKWQKATYLSNIINTPMYNEGAQSISQDGKYLFFTGCNRPDGLGRCDIYIAQKRGDDWAKPFSIGAPLNTSGWEAQPSISADGRTMYFVSNRKGGYGGYDIWKSHLTDKGWSEPENMGPGINTAYDEQSPFIHPDDSTFYFCSSGWPGLGAKDLFVSRLGKDGKWQKPENLGYPINSSGDENGLTLTANGSYAFFASNALKGYGGFDIYTFEMPERIRPKVVTYVKGTVLDKKTKAPLEAAVEIIDLQKDSPVYQDYSSEDAGEFLATLPTGKNYGLNISREGYLFYSDNFSLIGLKDKKAFNITVSLSPIEVGNKVILKNIFFDTNKFDLKPESKAELQKLVEFMEVNPTIKIEISGFTDNVGNKDANQTLSEKRANSVYQYLVSAKVKADRLVYKGYGETQPITDNATEENRALNRRTEFMIIAK</sequence>
<dbReference type="AlphaFoldDB" id="A0A563U4L5"/>
<comment type="caution">
    <text evidence="8">The sequence shown here is derived from an EMBL/GenBank/DDBJ whole genome shotgun (WGS) entry which is preliminary data.</text>
</comment>
<dbReference type="Gene3D" id="3.30.1330.60">
    <property type="entry name" value="OmpA-like domain"/>
    <property type="match status" value="1"/>
</dbReference>
<keyword evidence="6" id="KW-0732">Signal</keyword>
<evidence type="ECO:0000256" key="5">
    <source>
        <dbReference type="PROSITE-ProRule" id="PRU00473"/>
    </source>
</evidence>
<dbReference type="Pfam" id="PF00691">
    <property type="entry name" value="OmpA"/>
    <property type="match status" value="1"/>
</dbReference>
<dbReference type="SUPFAM" id="SSF48452">
    <property type="entry name" value="TPR-like"/>
    <property type="match status" value="1"/>
</dbReference>
<dbReference type="PROSITE" id="PS51123">
    <property type="entry name" value="OMPA_2"/>
    <property type="match status" value="1"/>
</dbReference>
<dbReference type="PRINTS" id="PR01021">
    <property type="entry name" value="OMPADOMAIN"/>
</dbReference>
<evidence type="ECO:0000256" key="4">
    <source>
        <dbReference type="PROSITE-ProRule" id="PRU00339"/>
    </source>
</evidence>
<dbReference type="InterPro" id="IPR006665">
    <property type="entry name" value="OmpA-like"/>
</dbReference>
<dbReference type="Proteomes" id="UP000318010">
    <property type="component" value="Unassembled WGS sequence"/>
</dbReference>
<feature type="repeat" description="TPR" evidence="4">
    <location>
        <begin position="66"/>
        <end position="99"/>
    </location>
</feature>
<dbReference type="PROSITE" id="PS01068">
    <property type="entry name" value="OMPA_1"/>
    <property type="match status" value="1"/>
</dbReference>
<gene>
    <name evidence="8" type="ORF">FPZ42_09930</name>
</gene>
<dbReference type="InterPro" id="IPR011659">
    <property type="entry name" value="WD40"/>
</dbReference>
<keyword evidence="9" id="KW-1185">Reference proteome</keyword>
<dbReference type="InterPro" id="IPR050330">
    <property type="entry name" value="Bact_OuterMem_StrucFunc"/>
</dbReference>
<dbReference type="CDD" id="cd07185">
    <property type="entry name" value="OmpA_C-like"/>
    <property type="match status" value="1"/>
</dbReference>
<dbReference type="InterPro" id="IPR011042">
    <property type="entry name" value="6-blade_b-propeller_TolB-like"/>
</dbReference>
<feature type="signal peptide" evidence="6">
    <location>
        <begin position="1"/>
        <end position="20"/>
    </location>
</feature>
<evidence type="ECO:0000256" key="3">
    <source>
        <dbReference type="ARBA" id="ARBA00023237"/>
    </source>
</evidence>
<evidence type="ECO:0000256" key="2">
    <source>
        <dbReference type="ARBA" id="ARBA00023136"/>
    </source>
</evidence>
<reference evidence="8 9" key="1">
    <citation type="submission" date="2019-07" db="EMBL/GenBank/DDBJ databases">
        <authorList>
            <person name="Kim J."/>
        </authorList>
    </citation>
    <scope>NUCLEOTIDE SEQUENCE [LARGE SCALE GENOMIC DNA]</scope>
    <source>
        <strain evidence="8 9">MJ1a</strain>
    </source>
</reference>